<dbReference type="GO" id="GO:0008047">
    <property type="term" value="F:enzyme activator activity"/>
    <property type="evidence" value="ECO:0007669"/>
    <property type="project" value="InterPro"/>
</dbReference>
<dbReference type="GO" id="GO:0004190">
    <property type="term" value="F:aspartic-type endopeptidase activity"/>
    <property type="evidence" value="ECO:0007669"/>
    <property type="project" value="UniProtKB-KW"/>
</dbReference>
<dbReference type="Proteomes" id="UP000000646">
    <property type="component" value="Chromosome"/>
</dbReference>
<dbReference type="EMBL" id="CP000538">
    <property type="protein sequence ID" value="EAQ72604.1"/>
    <property type="molecule type" value="Genomic_DNA"/>
</dbReference>
<gene>
    <name evidence="5" type="primary">hydD</name>
    <name evidence="5" type="ordered locus">CJJ81176_1280</name>
</gene>
<dbReference type="CDD" id="cd06062">
    <property type="entry name" value="H2MP_MemB-H2up"/>
    <property type="match status" value="1"/>
</dbReference>
<proteinExistence type="inferred from homology"/>
<evidence type="ECO:0000256" key="4">
    <source>
        <dbReference type="ARBA" id="ARBA00022801"/>
    </source>
</evidence>
<dbReference type="PANTHER" id="PTHR30302:SF1">
    <property type="entry name" value="HYDROGENASE 2 MATURATION PROTEASE"/>
    <property type="match status" value="1"/>
</dbReference>
<organism evidence="5 6">
    <name type="scientific">Campylobacter jejuni subsp. jejuni serotype O:23/36 (strain 81-176)</name>
    <dbReference type="NCBI Taxonomy" id="354242"/>
    <lineage>
        <taxon>Bacteria</taxon>
        <taxon>Pseudomonadati</taxon>
        <taxon>Campylobacterota</taxon>
        <taxon>Epsilonproteobacteria</taxon>
        <taxon>Campylobacterales</taxon>
        <taxon>Campylobacteraceae</taxon>
        <taxon>Campylobacter</taxon>
    </lineage>
</organism>
<evidence type="ECO:0000256" key="1">
    <source>
        <dbReference type="ARBA" id="ARBA00006814"/>
    </source>
</evidence>
<dbReference type="PRINTS" id="PR00446">
    <property type="entry name" value="HYDRGNUPTAKE"/>
</dbReference>
<dbReference type="KEGG" id="cjj:CJJ81176_1280"/>
<evidence type="ECO:0000313" key="5">
    <source>
        <dbReference type="EMBL" id="EAQ72604.1"/>
    </source>
</evidence>
<reference evidence="6" key="1">
    <citation type="submission" date="2006-12" db="EMBL/GenBank/DDBJ databases">
        <authorList>
            <person name="Fouts D.E."/>
            <person name="Nelson K.E."/>
            <person name="Sebastian Y."/>
        </authorList>
    </citation>
    <scope>NUCLEOTIDE SEQUENCE [LARGE SCALE GENOMIC DNA]</scope>
    <source>
        <strain evidence="6">81-176</strain>
    </source>
</reference>
<keyword evidence="4" id="KW-0378">Hydrolase</keyword>
<dbReference type="InterPro" id="IPR000671">
    <property type="entry name" value="Peptidase_A31"/>
</dbReference>
<dbReference type="Pfam" id="PF01750">
    <property type="entry name" value="HycI"/>
    <property type="match status" value="1"/>
</dbReference>
<dbReference type="GO" id="GO:0016485">
    <property type="term" value="P:protein processing"/>
    <property type="evidence" value="ECO:0007669"/>
    <property type="project" value="TreeGrafter"/>
</dbReference>
<dbReference type="SUPFAM" id="SSF53163">
    <property type="entry name" value="HybD-like"/>
    <property type="match status" value="1"/>
</dbReference>
<dbReference type="AlphaFoldDB" id="A0A0H3P9S3"/>
<dbReference type="HOGENOM" id="CLU_099037_0_1_7"/>
<dbReference type="NCBIfam" id="TIGR00072">
    <property type="entry name" value="hydrog_prot"/>
    <property type="match status" value="1"/>
</dbReference>
<evidence type="ECO:0000313" key="6">
    <source>
        <dbReference type="Proteomes" id="UP000000646"/>
    </source>
</evidence>
<comment type="similarity">
    <text evidence="1">Belongs to the peptidase A31 family.</text>
</comment>
<keyword evidence="2 5" id="KW-0645">Protease</keyword>
<evidence type="ECO:0000256" key="3">
    <source>
        <dbReference type="ARBA" id="ARBA00022750"/>
    </source>
</evidence>
<keyword evidence="3" id="KW-0064">Aspartyl protease</keyword>
<protein>
    <submittedName>
        <fullName evidence="5">Hydrogenase maturation protease HydD</fullName>
    </submittedName>
</protein>
<dbReference type="PANTHER" id="PTHR30302">
    <property type="entry name" value="HYDROGENASE 1 MATURATION PROTEASE"/>
    <property type="match status" value="1"/>
</dbReference>
<name>A0A0H3P9S3_CAMJJ</name>
<evidence type="ECO:0000256" key="2">
    <source>
        <dbReference type="ARBA" id="ARBA00022670"/>
    </source>
</evidence>
<accession>A0A0H3P9S3</accession>
<dbReference type="InterPro" id="IPR023430">
    <property type="entry name" value="Pept_HybD-like_dom_sf"/>
</dbReference>
<dbReference type="Gene3D" id="3.40.50.1450">
    <property type="entry name" value="HybD-like"/>
    <property type="match status" value="1"/>
</dbReference>
<dbReference type="eggNOG" id="COG0680">
    <property type="taxonomic scope" value="Bacteria"/>
</dbReference>
<sequence length="178" mass="20097">MKFLVLGIGNIMFADEGLGVHLCKQLEKNYKFTHSEFTLDFVDGGTLALQLSYIIARYDRLIVLDCIEAQGASIGDVFSFPYDAMPNKISWSGSAHEIEMLQTLQYMELAGDLPKTHILACVPKRIEAMSFKLSDELIQGAKIMEKTLLDFLSKEGFTYEKIADFSLQELADISYKNY</sequence>
<dbReference type="RefSeq" id="WP_002869086.1">
    <property type="nucleotide sequence ID" value="NC_008787.1"/>
</dbReference>